<reference evidence="2" key="2">
    <citation type="submission" date="2021-10" db="EMBL/GenBank/DDBJ databases">
        <title>Phylogenomics reveals ancestral predisposition of the termite-cultivated fungus Termitomyces towards a domesticated lifestyle.</title>
        <authorList>
            <person name="Auxier B."/>
            <person name="Grum-Grzhimaylo A."/>
            <person name="Cardenas M.E."/>
            <person name="Lodge J.D."/>
            <person name="Laessoe T."/>
            <person name="Pedersen O."/>
            <person name="Smith M.E."/>
            <person name="Kuyper T.W."/>
            <person name="Franco-Molano E.A."/>
            <person name="Baroni T.J."/>
            <person name="Aanen D.K."/>
        </authorList>
    </citation>
    <scope>NUCLEOTIDE SEQUENCE</scope>
    <source>
        <strain evidence="2">D49</strain>
    </source>
</reference>
<organism evidence="2 3">
    <name type="scientific">Sphagnurus paluster</name>
    <dbReference type="NCBI Taxonomy" id="117069"/>
    <lineage>
        <taxon>Eukaryota</taxon>
        <taxon>Fungi</taxon>
        <taxon>Dikarya</taxon>
        <taxon>Basidiomycota</taxon>
        <taxon>Agaricomycotina</taxon>
        <taxon>Agaricomycetes</taxon>
        <taxon>Agaricomycetidae</taxon>
        <taxon>Agaricales</taxon>
        <taxon>Tricholomatineae</taxon>
        <taxon>Lyophyllaceae</taxon>
        <taxon>Sphagnurus</taxon>
    </lineage>
</organism>
<dbReference type="AlphaFoldDB" id="A0A9P7FZ64"/>
<dbReference type="Proteomes" id="UP000717328">
    <property type="component" value="Unassembled WGS sequence"/>
</dbReference>
<feature type="compositionally biased region" description="Polar residues" evidence="1">
    <location>
        <begin position="74"/>
        <end position="84"/>
    </location>
</feature>
<feature type="compositionally biased region" description="Polar residues" evidence="1">
    <location>
        <begin position="197"/>
        <end position="208"/>
    </location>
</feature>
<sequence>MKVPNPAKMAQDFTHQPTSELRFLLRTAAVPPLLDTPLELSSPTAQHVTFPGHYTVALPPPRNHNPHDFPIHALSNSRLPSAHSSGPVDLRYNSPTERRLPGGPSHDHSYSRQVRMTSEVPSDVDPRPPPMSASSEQTESSTNAPVADSSRERKEISTVVIACRQWPLDGSEPPPKRKRTAIDHPSDTPAPAPSKVKNMTSENFPSSSRHQDRPPDPRSQERSQHGSTSPIEVRIATEGVGPVVHERSPTSRRRIPYVSDQSSYMKPSFPSQLDVDIMRSPSHTQHLKFHVPPSSTRENQKLWWSTFLTTYPLRDIERDLTYLFTDTGYWLCFINLEYFIKILLDEELRLSIQPAFIYAGLAMATLMKSSEVEFKAPGRERALWLRSTAQTYLDNSINSQWVDASLAEAALIIALFETSAHPMYNPDRVEQALLTLDYIMRTTGLTTIDANDRDVVHYPAGCVPIVNLDPLVDDHQGRKCTCIPPDATQAPNPYSSWSYILPWGLNWTESQIRDEECRRLCWGALSLMCNYVSQCVAFNRDPPDFFMTNPSNYAILFPGEVLDRVSPAYRSSASPSTKESIWALYSRSMLLWSFTNRLRSMNTSNDEKVELVYEAWNEIQSLQDSLLIHDCNLDTTLLYMCREYVYNTQITITQTLRSLLGLGSGSPIFKRKHAEEWLWYQDRVVQIVRSAINHLGGVQGYQLTRRPYQVTWFANQLSICLVLWNYDRSLRSALVLAKSILLPVEVMTNLWPCPGMYLSLLEWREFAESLSALQRQSEDLRQRLIEACNSEGIEPPMPTNYTLPSL</sequence>
<feature type="region of interest" description="Disordered" evidence="1">
    <location>
        <begin position="52"/>
        <end position="253"/>
    </location>
</feature>
<dbReference type="EMBL" id="JABCKI010005825">
    <property type="protein sequence ID" value="KAG5637497.1"/>
    <property type="molecule type" value="Genomic_DNA"/>
</dbReference>
<protein>
    <recommendedName>
        <fullName evidence="4">Transcription factor domain-containing protein</fullName>
    </recommendedName>
</protein>
<keyword evidence="3" id="KW-1185">Reference proteome</keyword>
<reference evidence="2" key="1">
    <citation type="submission" date="2021-02" db="EMBL/GenBank/DDBJ databases">
        <authorList>
            <person name="Nieuwenhuis M."/>
            <person name="Van De Peppel L.J.J."/>
        </authorList>
    </citation>
    <scope>NUCLEOTIDE SEQUENCE</scope>
    <source>
        <strain evidence="2">D49</strain>
    </source>
</reference>
<dbReference type="OrthoDB" id="10261408at2759"/>
<evidence type="ECO:0000256" key="1">
    <source>
        <dbReference type="SAM" id="MobiDB-lite"/>
    </source>
</evidence>
<evidence type="ECO:0008006" key="4">
    <source>
        <dbReference type="Google" id="ProtNLM"/>
    </source>
</evidence>
<comment type="caution">
    <text evidence="2">The sequence shown here is derived from an EMBL/GenBank/DDBJ whole genome shotgun (WGS) entry which is preliminary data.</text>
</comment>
<evidence type="ECO:0000313" key="2">
    <source>
        <dbReference type="EMBL" id="KAG5637497.1"/>
    </source>
</evidence>
<name>A0A9P7FZ64_9AGAR</name>
<accession>A0A9P7FZ64</accession>
<proteinExistence type="predicted"/>
<feature type="compositionally biased region" description="Basic and acidic residues" evidence="1">
    <location>
        <begin position="96"/>
        <end position="110"/>
    </location>
</feature>
<feature type="compositionally biased region" description="Polar residues" evidence="1">
    <location>
        <begin position="111"/>
        <end position="120"/>
    </location>
</feature>
<evidence type="ECO:0000313" key="3">
    <source>
        <dbReference type="Proteomes" id="UP000717328"/>
    </source>
</evidence>
<feature type="compositionally biased region" description="Polar residues" evidence="1">
    <location>
        <begin position="132"/>
        <end position="144"/>
    </location>
</feature>
<feature type="compositionally biased region" description="Basic and acidic residues" evidence="1">
    <location>
        <begin position="209"/>
        <end position="224"/>
    </location>
</feature>
<gene>
    <name evidence="2" type="ORF">H0H81_004370</name>
</gene>